<evidence type="ECO:0000313" key="3">
    <source>
        <dbReference type="Proteomes" id="UP000033710"/>
    </source>
</evidence>
<dbReference type="Proteomes" id="UP000033710">
    <property type="component" value="Unassembled WGS sequence"/>
</dbReference>
<sequence length="233" mass="26176">MEKDKGPSTPPPPEDILVVEGGESSTSKDEIIPRLKKIVTDQVNTIVKNTKVIAEKTKFLEFLYLINERVYDKFTIETVRSQFALGTTSVAGKFCPRYLRRWAGFGALHDQKFQELEDRLNPLDACFSSPYDISNVVSTFSLKAKNEATLRPFLHITLEKPTAAVVNEYLHAASESPNTKSRDYVHFTDQDKTTQTSRSSKNILASSTGGASNPGRIYVYDHNKETKVKIIIK</sequence>
<dbReference type="KEGG" id="ssck:SPSK_07928"/>
<feature type="region of interest" description="Disordered" evidence="1">
    <location>
        <begin position="189"/>
        <end position="209"/>
    </location>
</feature>
<dbReference type="EMBL" id="AXCR01000004">
    <property type="protein sequence ID" value="KJR88100.1"/>
    <property type="molecule type" value="Genomic_DNA"/>
</dbReference>
<comment type="caution">
    <text evidence="2">The sequence shown here is derived from an EMBL/GenBank/DDBJ whole genome shotgun (WGS) entry which is preliminary data.</text>
</comment>
<dbReference type="AlphaFoldDB" id="A0A0F2MGY1"/>
<dbReference type="RefSeq" id="XP_016590776.1">
    <property type="nucleotide sequence ID" value="XM_016734581.1"/>
</dbReference>
<protein>
    <submittedName>
        <fullName evidence="2">Uncharacterized protein</fullName>
    </submittedName>
</protein>
<accession>A0A0F2MGY1</accession>
<reference evidence="2 3" key="2">
    <citation type="journal article" date="2015" name="Eukaryot. Cell">
        <title>Asexual propagation of a virulent clone complex in a human and feline outbreak of sporotrichosis.</title>
        <authorList>
            <person name="Teixeira Mde M."/>
            <person name="Rodrigues A.M."/>
            <person name="Tsui C.K."/>
            <person name="de Almeida L.G."/>
            <person name="Van Diepeningen A.D."/>
            <person name="van den Ende B.G."/>
            <person name="Fernandes G.F."/>
            <person name="Kano R."/>
            <person name="Hamelin R.C."/>
            <person name="Lopes-Bezerra L.M."/>
            <person name="Vasconcelos A.T."/>
            <person name="de Hoog S."/>
            <person name="de Camargo Z.P."/>
            <person name="Felipe M.S."/>
        </authorList>
    </citation>
    <scope>NUCLEOTIDE SEQUENCE [LARGE SCALE GENOMIC DNA]</scope>
    <source>
        <strain evidence="2 3">1099-18</strain>
    </source>
</reference>
<dbReference type="GeneID" id="27669858"/>
<feature type="compositionally biased region" description="Polar residues" evidence="1">
    <location>
        <begin position="193"/>
        <end position="209"/>
    </location>
</feature>
<dbReference type="VEuPathDB" id="FungiDB:SPSK_07928"/>
<evidence type="ECO:0000256" key="1">
    <source>
        <dbReference type="SAM" id="MobiDB-lite"/>
    </source>
</evidence>
<reference evidence="2 3" key="1">
    <citation type="journal article" date="2014" name="BMC Genomics">
        <title>Comparative genomics of the major fungal agents of human and animal Sporotrichosis: Sporothrix schenckii and Sporothrix brasiliensis.</title>
        <authorList>
            <person name="Teixeira M.M."/>
            <person name="de Almeida L.G."/>
            <person name="Kubitschek-Barreira P."/>
            <person name="Alves F.L."/>
            <person name="Kioshima E.S."/>
            <person name="Abadio A.K."/>
            <person name="Fernandes L."/>
            <person name="Derengowski L.S."/>
            <person name="Ferreira K.S."/>
            <person name="Souza R.C."/>
            <person name="Ruiz J.C."/>
            <person name="de Andrade N.C."/>
            <person name="Paes H.C."/>
            <person name="Nicola A.M."/>
            <person name="Albuquerque P."/>
            <person name="Gerber A.L."/>
            <person name="Martins V.P."/>
            <person name="Peconick L.D."/>
            <person name="Neto A.V."/>
            <person name="Chaucanez C.B."/>
            <person name="Silva P.A."/>
            <person name="Cunha O.L."/>
            <person name="de Oliveira F.F."/>
            <person name="dos Santos T.C."/>
            <person name="Barros A.L."/>
            <person name="Soares M.A."/>
            <person name="de Oliveira L.M."/>
            <person name="Marini M.M."/>
            <person name="Villalobos-Duno H."/>
            <person name="Cunha M.M."/>
            <person name="de Hoog S."/>
            <person name="da Silveira J.F."/>
            <person name="Henrissat B."/>
            <person name="Nino-Vega G.A."/>
            <person name="Cisalpino P.S."/>
            <person name="Mora-Montes H.M."/>
            <person name="Almeida S.R."/>
            <person name="Stajich J.E."/>
            <person name="Lopes-Bezerra L.M."/>
            <person name="Vasconcelos A.T."/>
            <person name="Felipe M.S."/>
        </authorList>
    </citation>
    <scope>NUCLEOTIDE SEQUENCE [LARGE SCALE GENOMIC DNA]</scope>
    <source>
        <strain evidence="2 3">1099-18</strain>
    </source>
</reference>
<evidence type="ECO:0000313" key="2">
    <source>
        <dbReference type="EMBL" id="KJR88100.1"/>
    </source>
</evidence>
<dbReference type="OrthoDB" id="411394at2759"/>
<gene>
    <name evidence="2" type="ORF">SPSK_07928</name>
</gene>
<organism evidence="2 3">
    <name type="scientific">Sporothrix schenckii 1099-18</name>
    <dbReference type="NCBI Taxonomy" id="1397361"/>
    <lineage>
        <taxon>Eukaryota</taxon>
        <taxon>Fungi</taxon>
        <taxon>Dikarya</taxon>
        <taxon>Ascomycota</taxon>
        <taxon>Pezizomycotina</taxon>
        <taxon>Sordariomycetes</taxon>
        <taxon>Sordariomycetidae</taxon>
        <taxon>Ophiostomatales</taxon>
        <taxon>Ophiostomataceae</taxon>
        <taxon>Sporothrix</taxon>
    </lineage>
</organism>
<feature type="region of interest" description="Disordered" evidence="1">
    <location>
        <begin position="1"/>
        <end position="25"/>
    </location>
</feature>
<name>A0A0F2MGY1_SPOSC</name>
<proteinExistence type="predicted"/>